<reference evidence="3 4" key="1">
    <citation type="submission" date="2018-10" db="EMBL/GenBank/DDBJ databases">
        <title>Draft genome sequence of Bacillus salarius IM0101, isolated from a hypersaline soil in Inner Mongolia, China.</title>
        <authorList>
            <person name="Yamprayoonswat W."/>
            <person name="Boonvisut S."/>
            <person name="Jumpathong W."/>
            <person name="Sittihan S."/>
            <person name="Ruangsuj P."/>
            <person name="Wanthongcharoen S."/>
            <person name="Thongpramul N."/>
            <person name="Pimmason S."/>
            <person name="Yu B."/>
            <person name="Yasawong M."/>
        </authorList>
    </citation>
    <scope>NUCLEOTIDE SEQUENCE [LARGE SCALE GENOMIC DNA]</scope>
    <source>
        <strain evidence="3 4">IM0101</strain>
    </source>
</reference>
<evidence type="ECO:0000256" key="1">
    <source>
        <dbReference type="SAM" id="Phobius"/>
    </source>
</evidence>
<feature type="transmembrane region" description="Helical" evidence="1">
    <location>
        <begin position="47"/>
        <end position="64"/>
    </location>
</feature>
<feature type="domain" description="DUF58" evidence="2">
    <location>
        <begin position="220"/>
        <end position="330"/>
    </location>
</feature>
<dbReference type="RefSeq" id="WP_125553931.1">
    <property type="nucleotide sequence ID" value="NZ_RBVX01000001.1"/>
</dbReference>
<proteinExistence type="predicted"/>
<evidence type="ECO:0000313" key="4">
    <source>
        <dbReference type="Proteomes" id="UP000275076"/>
    </source>
</evidence>
<dbReference type="Proteomes" id="UP000275076">
    <property type="component" value="Unassembled WGS sequence"/>
</dbReference>
<keyword evidence="1" id="KW-1133">Transmembrane helix</keyword>
<keyword evidence="1" id="KW-0472">Membrane</keyword>
<dbReference type="PANTHER" id="PTHR34351:SF2">
    <property type="entry name" value="DUF58 DOMAIN-CONTAINING PROTEIN"/>
    <property type="match status" value="1"/>
</dbReference>
<protein>
    <submittedName>
        <fullName evidence="3">DUF58 domain-containing protein</fullName>
    </submittedName>
</protein>
<name>A0A3R9PB34_9BACI</name>
<gene>
    <name evidence="3" type="ORF">D7Z54_02075</name>
</gene>
<keyword evidence="1" id="KW-0812">Transmembrane</keyword>
<keyword evidence="4" id="KW-1185">Reference proteome</keyword>
<evidence type="ECO:0000313" key="3">
    <source>
        <dbReference type="EMBL" id="RSL35373.1"/>
    </source>
</evidence>
<dbReference type="Pfam" id="PF01882">
    <property type="entry name" value="DUF58"/>
    <property type="match status" value="1"/>
</dbReference>
<accession>A0A3R9PB34</accession>
<dbReference type="OrthoDB" id="9789943at2"/>
<dbReference type="PANTHER" id="PTHR34351">
    <property type="entry name" value="SLR1927 PROTEIN-RELATED"/>
    <property type="match status" value="1"/>
</dbReference>
<comment type="caution">
    <text evidence="3">The sequence shown here is derived from an EMBL/GenBank/DDBJ whole genome shotgun (WGS) entry which is preliminary data.</text>
</comment>
<organism evidence="3 4">
    <name type="scientific">Salibacterium salarium</name>
    <dbReference type="NCBI Taxonomy" id="284579"/>
    <lineage>
        <taxon>Bacteria</taxon>
        <taxon>Bacillati</taxon>
        <taxon>Bacillota</taxon>
        <taxon>Bacilli</taxon>
        <taxon>Bacillales</taxon>
        <taxon>Bacillaceae</taxon>
    </lineage>
</organism>
<sequence length="418" mass="48515">MNLSEHGSLTNEEENQSRGESILFSHYMIWPFAALLGVSLWFNMIPFILISTLLLVMSLVISIWKKRMWNHIYPVLHLSQTRLFNGQSFSIEAALSNEKWLPLVWLEWEHPKQPGILWGEEQKHHYIIRLLWLLKHQKISWDITGQAVQRGVYKIGDVTLRSGDPFRLTEQEKQWSLAKTLYVYPELRSVTVPLLSASMPWEMRGKKGGIVEDPLLIQGVRDYEPGDDWRNIDWRATAKTGELQTRMYEPIMTKQLIICLDVKDFHTYHTDPQEQHDLFERLLSIMASISVRHHKRNVQIGYVTNALDKHRNLIAPSAPQQNLTPLLDCLAGITDYPAFDSIRLLDQLLKKGKQSIPVYIFCGSVTETHYQWFLMHKKQAHSLTFYYVRETEYAKKMGQAAQPAEIFLSEVESKGVGS</sequence>
<dbReference type="InterPro" id="IPR002881">
    <property type="entry name" value="DUF58"/>
</dbReference>
<dbReference type="AlphaFoldDB" id="A0A3R9PB34"/>
<evidence type="ECO:0000259" key="2">
    <source>
        <dbReference type="Pfam" id="PF01882"/>
    </source>
</evidence>
<dbReference type="EMBL" id="RBVX01000001">
    <property type="protein sequence ID" value="RSL35373.1"/>
    <property type="molecule type" value="Genomic_DNA"/>
</dbReference>